<dbReference type="InterPro" id="IPR054613">
    <property type="entry name" value="Peptidase_S78_dom"/>
</dbReference>
<evidence type="ECO:0000256" key="2">
    <source>
        <dbReference type="ARBA" id="ARBA00022670"/>
    </source>
</evidence>
<evidence type="ECO:0000313" key="5">
    <source>
        <dbReference type="EMBL" id="HCS93125.1"/>
    </source>
</evidence>
<evidence type="ECO:0000313" key="6">
    <source>
        <dbReference type="Proteomes" id="UP000262195"/>
    </source>
</evidence>
<dbReference type="Proteomes" id="UP000262195">
    <property type="component" value="Unassembled WGS sequence"/>
</dbReference>
<dbReference type="InterPro" id="IPR006433">
    <property type="entry name" value="Prohead_protease"/>
</dbReference>
<keyword evidence="3" id="KW-0378">Hydrolase</keyword>
<accession>A0A3D4S2R1</accession>
<proteinExistence type="predicted"/>
<protein>
    <submittedName>
        <fullName evidence="5">HK97 family phage prohead protease</fullName>
    </submittedName>
</protein>
<organism evidence="5 6">
    <name type="scientific">Bavariicoccus seileri</name>
    <dbReference type="NCBI Taxonomy" id="549685"/>
    <lineage>
        <taxon>Bacteria</taxon>
        <taxon>Bacillati</taxon>
        <taxon>Bacillota</taxon>
        <taxon>Bacilli</taxon>
        <taxon>Lactobacillales</taxon>
        <taxon>Enterococcaceae</taxon>
        <taxon>Bavariicoccus</taxon>
    </lineage>
</organism>
<evidence type="ECO:0000256" key="1">
    <source>
        <dbReference type="ARBA" id="ARBA00022612"/>
    </source>
</evidence>
<dbReference type="GO" id="GO:0008233">
    <property type="term" value="F:peptidase activity"/>
    <property type="evidence" value="ECO:0007669"/>
    <property type="project" value="UniProtKB-KW"/>
</dbReference>
<dbReference type="AlphaFoldDB" id="A0A3D4S2R1"/>
<dbReference type="GO" id="GO:0006508">
    <property type="term" value="P:proteolysis"/>
    <property type="evidence" value="ECO:0007669"/>
    <property type="project" value="UniProtKB-KW"/>
</dbReference>
<evidence type="ECO:0000256" key="3">
    <source>
        <dbReference type="ARBA" id="ARBA00022801"/>
    </source>
</evidence>
<name>A0A3D4S2R1_9ENTE</name>
<evidence type="ECO:0000259" key="4">
    <source>
        <dbReference type="Pfam" id="PF04586"/>
    </source>
</evidence>
<gene>
    <name evidence="5" type="ORF">DIW15_00250</name>
</gene>
<dbReference type="Pfam" id="PF04586">
    <property type="entry name" value="Peptidase_S78"/>
    <property type="match status" value="1"/>
</dbReference>
<keyword evidence="1" id="KW-1188">Viral release from host cell</keyword>
<keyword evidence="2 5" id="KW-0645">Protease</keyword>
<dbReference type="EMBL" id="DQHO01000003">
    <property type="protein sequence ID" value="HCS93125.1"/>
    <property type="molecule type" value="Genomic_DNA"/>
</dbReference>
<dbReference type="NCBIfam" id="TIGR01543">
    <property type="entry name" value="proheadase_HK97"/>
    <property type="match status" value="1"/>
</dbReference>
<comment type="caution">
    <text evidence="5">The sequence shown here is derived from an EMBL/GenBank/DDBJ whole genome shotgun (WGS) entry which is preliminary data.</text>
</comment>
<reference evidence="5 6" key="1">
    <citation type="journal article" date="2018" name="Nat. Biotechnol.">
        <title>A standardized bacterial taxonomy based on genome phylogeny substantially revises the tree of life.</title>
        <authorList>
            <person name="Parks D.H."/>
            <person name="Chuvochina M."/>
            <person name="Waite D.W."/>
            <person name="Rinke C."/>
            <person name="Skarshewski A."/>
            <person name="Chaumeil P.A."/>
            <person name="Hugenholtz P."/>
        </authorList>
    </citation>
    <scope>NUCLEOTIDE SEQUENCE [LARGE SCALE GENOMIC DNA]</scope>
    <source>
        <strain evidence="5">UBA11306</strain>
    </source>
</reference>
<feature type="domain" description="Prohead serine protease" evidence="4">
    <location>
        <begin position="18"/>
        <end position="174"/>
    </location>
</feature>
<sequence>MQNERLTHQFRSIGKLNTRDEASDEYKISGYFIVFNSETKLGEGMFEEVAPEALVDVDLSDVRALADHDTAKVLGRTKSSTLELSVDDKGLYGEISINQNDTDAVNLYERVKRGDIDQCSFGFDILEEDYEQREDGMKWTIRKIKLFEVSVVTFPAYEDTAVSARSQQVKQIEQRQLEQRKAKLKERIQKWH</sequence>
<dbReference type="STRING" id="1121105.GCA_000421665_01313"/>